<dbReference type="AlphaFoldDB" id="A0A3L6F3J5"/>
<dbReference type="GO" id="GO:0016020">
    <property type="term" value="C:membrane"/>
    <property type="evidence" value="ECO:0007669"/>
    <property type="project" value="InterPro"/>
</dbReference>
<evidence type="ECO:0000313" key="3">
    <source>
        <dbReference type="EMBL" id="PWZ27619.1"/>
    </source>
</evidence>
<accession>A0A3L6F3J5</accession>
<dbReference type="InterPro" id="IPR007265">
    <property type="entry name" value="COG_su3"/>
</dbReference>
<gene>
    <name evidence="3" type="primary">Cog3</name>
    <name evidence="3" type="ORF">Zm00014a_024388</name>
</gene>
<keyword evidence="1" id="KW-1133">Transmembrane helix</keyword>
<keyword evidence="1" id="KW-0812">Transmembrane</keyword>
<comment type="caution">
    <text evidence="3">The sequence shown here is derived from an EMBL/GenBank/DDBJ whole genome shotgun (WGS) entry which is preliminary data.</text>
</comment>
<dbReference type="EMBL" id="NCVQ01000005">
    <property type="protein sequence ID" value="PWZ27619.1"/>
    <property type="molecule type" value="Genomic_DNA"/>
</dbReference>
<organism evidence="3 4">
    <name type="scientific">Zea mays</name>
    <name type="common">Maize</name>
    <dbReference type="NCBI Taxonomy" id="4577"/>
    <lineage>
        <taxon>Eukaryota</taxon>
        <taxon>Viridiplantae</taxon>
        <taxon>Streptophyta</taxon>
        <taxon>Embryophyta</taxon>
        <taxon>Tracheophyta</taxon>
        <taxon>Spermatophyta</taxon>
        <taxon>Magnoliopsida</taxon>
        <taxon>Liliopsida</taxon>
        <taxon>Poales</taxon>
        <taxon>Poaceae</taxon>
        <taxon>PACMAD clade</taxon>
        <taxon>Panicoideae</taxon>
        <taxon>Andropogonodae</taxon>
        <taxon>Andropogoneae</taxon>
        <taxon>Tripsacinae</taxon>
        <taxon>Zea</taxon>
    </lineage>
</organism>
<protein>
    <submittedName>
        <fullName evidence="3">Conserved oligomeric Golgi complex subunit 3</fullName>
    </submittedName>
</protein>
<dbReference type="GO" id="GO:0006886">
    <property type="term" value="P:intracellular protein transport"/>
    <property type="evidence" value="ECO:0007669"/>
    <property type="project" value="InterPro"/>
</dbReference>
<sequence length="238" mass="26323">MATTPVPASALPKSEAVSKGYNFASIWEQVGRRPFTSGRSGRGRARDLAGAIGCFMDLTLYMLGILAFLQNAPLREPQKAAIAALSHAVEERPFLPNLEKNSGKDGGVAVSEKESALEEAGAMDVLVNTHQFYKWFAELESAMKSETEGKYRLYENTLQDRVNTCDSILKLVADTLNLIEELQSLHSSVATKTKTLHDAGDQLFDSDNGTFIPERKKETCTRKNLRFYMTCVPSHLDE</sequence>
<dbReference type="GO" id="GO:0005801">
    <property type="term" value="C:cis-Golgi network"/>
    <property type="evidence" value="ECO:0007669"/>
    <property type="project" value="InterPro"/>
</dbReference>
<keyword evidence="1" id="KW-0472">Membrane</keyword>
<dbReference type="PANTHER" id="PTHR13302">
    <property type="entry name" value="CONSERVED OLIGOMERIC GOLGI COMPLEX COMPONENT 3"/>
    <property type="match status" value="1"/>
</dbReference>
<proteinExistence type="predicted"/>
<dbReference type="Proteomes" id="UP000251960">
    <property type="component" value="Chromosome 4"/>
</dbReference>
<feature type="domain" description="Conserved oligomeric Golgi complex subunit 3 N-terminal" evidence="2">
    <location>
        <begin position="154"/>
        <end position="207"/>
    </location>
</feature>
<dbReference type="PANTHER" id="PTHR13302:SF8">
    <property type="entry name" value="CONSERVED OLIGOMERIC GOLGI COMPLEX SUBUNIT 3"/>
    <property type="match status" value="1"/>
</dbReference>
<reference evidence="3 4" key="1">
    <citation type="journal article" date="2018" name="Nat. Genet.">
        <title>Extensive intraspecific gene order and gene structural variations between Mo17 and other maize genomes.</title>
        <authorList>
            <person name="Sun S."/>
            <person name="Zhou Y."/>
            <person name="Chen J."/>
            <person name="Shi J."/>
            <person name="Zhao H."/>
            <person name="Zhao H."/>
            <person name="Song W."/>
            <person name="Zhang M."/>
            <person name="Cui Y."/>
            <person name="Dong X."/>
            <person name="Liu H."/>
            <person name="Ma X."/>
            <person name="Jiao Y."/>
            <person name="Wang B."/>
            <person name="Wei X."/>
            <person name="Stein J.C."/>
            <person name="Glaubitz J.C."/>
            <person name="Lu F."/>
            <person name="Yu G."/>
            <person name="Liang C."/>
            <person name="Fengler K."/>
            <person name="Li B."/>
            <person name="Rafalski A."/>
            <person name="Schnable P.S."/>
            <person name="Ware D.H."/>
            <person name="Buckler E.S."/>
            <person name="Lai J."/>
        </authorList>
    </citation>
    <scope>NUCLEOTIDE SEQUENCE [LARGE SCALE GENOMIC DNA]</scope>
    <source>
        <strain evidence="4">cv. Missouri 17</strain>
        <tissue evidence="3">Seedling</tissue>
    </source>
</reference>
<feature type="transmembrane region" description="Helical" evidence="1">
    <location>
        <begin position="48"/>
        <end position="69"/>
    </location>
</feature>
<evidence type="ECO:0000313" key="4">
    <source>
        <dbReference type="Proteomes" id="UP000251960"/>
    </source>
</evidence>
<evidence type="ECO:0000256" key="1">
    <source>
        <dbReference type="SAM" id="Phobius"/>
    </source>
</evidence>
<dbReference type="ExpressionAtlas" id="A0A3L6F3J5">
    <property type="expression patterns" value="baseline and differential"/>
</dbReference>
<dbReference type="Pfam" id="PF04136">
    <property type="entry name" value="COG3_N"/>
    <property type="match status" value="1"/>
</dbReference>
<evidence type="ECO:0000259" key="2">
    <source>
        <dbReference type="Pfam" id="PF04136"/>
    </source>
</evidence>
<dbReference type="InterPro" id="IPR048320">
    <property type="entry name" value="COG3_N"/>
</dbReference>
<name>A0A3L6F3J5_MAIZE</name>